<organism evidence="2 3">
    <name type="scientific">Pseudorhodoferax soli</name>
    <dbReference type="NCBI Taxonomy" id="545864"/>
    <lineage>
        <taxon>Bacteria</taxon>
        <taxon>Pseudomonadati</taxon>
        <taxon>Pseudomonadota</taxon>
        <taxon>Betaproteobacteria</taxon>
        <taxon>Burkholderiales</taxon>
        <taxon>Comamonadaceae</taxon>
    </lineage>
</organism>
<gene>
    <name evidence="2" type="ORF">DES41_1011158</name>
</gene>
<dbReference type="EMBL" id="QPJK01000001">
    <property type="protein sequence ID" value="RCW76550.1"/>
    <property type="molecule type" value="Genomic_DNA"/>
</dbReference>
<dbReference type="AlphaFoldDB" id="A0A368Y8F3"/>
<evidence type="ECO:0000259" key="1">
    <source>
        <dbReference type="Pfam" id="PF13480"/>
    </source>
</evidence>
<dbReference type="SUPFAM" id="SSF55729">
    <property type="entry name" value="Acyl-CoA N-acyltransferases (Nat)"/>
    <property type="match status" value="1"/>
</dbReference>
<protein>
    <submittedName>
        <fullName evidence="2">Acetyltransferase (GNAT) family protein</fullName>
    </submittedName>
</protein>
<dbReference type="InterPro" id="IPR016181">
    <property type="entry name" value="Acyl_CoA_acyltransferase"/>
</dbReference>
<dbReference type="RefSeq" id="WP_245965572.1">
    <property type="nucleotide sequence ID" value="NZ_QPJK01000001.1"/>
</dbReference>
<dbReference type="Proteomes" id="UP000252884">
    <property type="component" value="Unassembled WGS sequence"/>
</dbReference>
<feature type="domain" description="BioF2-like acetyltransferase" evidence="1">
    <location>
        <begin position="168"/>
        <end position="305"/>
    </location>
</feature>
<keyword evidence="2" id="KW-0808">Transferase</keyword>
<evidence type="ECO:0000313" key="3">
    <source>
        <dbReference type="Proteomes" id="UP000252884"/>
    </source>
</evidence>
<dbReference type="Pfam" id="PF13480">
    <property type="entry name" value="Acetyltransf_6"/>
    <property type="match status" value="1"/>
</dbReference>
<sequence>MEILADFAQMREFLLPFATEQASTAEVFQTVEWLQHLAQHGFEAEPRCWLVGMASGSQGPPFALALSVSKGGVRGLSNYYSSLFGPVGEVTASAAWLSLGQALRRHSSGAVIDLQPLDAEAPWVAFMAEALCAAGYRVDRYFCFGNWYLPVAHACFSDYLRERPSPLRHSIERGRRRLQRAGHVLRIQADAGPGLEGEIAAFESVYQRSWKAPEPRPTFMPGLIRMAAAQGWLRLGVLRVQGEPVAAQAWLVHGGKANIYKLAYVGGFERFSPGSVLTAALMAHVMDVDGVREVDYLTGDDAYKKDWMSHRRERIGLIAFHPTRLPGLLAAARHFGGKALRRLRFPPRR</sequence>
<evidence type="ECO:0000313" key="2">
    <source>
        <dbReference type="EMBL" id="RCW76550.1"/>
    </source>
</evidence>
<dbReference type="InterPro" id="IPR038740">
    <property type="entry name" value="BioF2-like_GNAT_dom"/>
</dbReference>
<comment type="caution">
    <text evidence="2">The sequence shown here is derived from an EMBL/GenBank/DDBJ whole genome shotgun (WGS) entry which is preliminary data.</text>
</comment>
<dbReference type="GO" id="GO:0016740">
    <property type="term" value="F:transferase activity"/>
    <property type="evidence" value="ECO:0007669"/>
    <property type="project" value="UniProtKB-KW"/>
</dbReference>
<accession>A0A368Y8F3</accession>
<proteinExistence type="predicted"/>
<reference evidence="2 3" key="1">
    <citation type="submission" date="2018-07" db="EMBL/GenBank/DDBJ databases">
        <title>Genomic Encyclopedia of Type Strains, Phase IV (KMG-IV): sequencing the most valuable type-strain genomes for metagenomic binning, comparative biology and taxonomic classification.</title>
        <authorList>
            <person name="Goeker M."/>
        </authorList>
    </citation>
    <scope>NUCLEOTIDE SEQUENCE [LARGE SCALE GENOMIC DNA]</scope>
    <source>
        <strain evidence="2 3">DSM 21634</strain>
    </source>
</reference>
<keyword evidence="3" id="KW-1185">Reference proteome</keyword>
<name>A0A368Y8F3_9BURK</name>